<sequence length="749" mass="83529">MATCGYSTYVGGSCGSSFQNPSNVQCVPLGDCQKEVKAHIKSLNVRDRSIKTESQLLLARAGIFDATEETLKISICPRHRDLFGIYWRCNKKMCSTPTDWAPHKSKKLKGDRGLTFLQSKGLHQLTNQLLHVGTPICKQYRGKLKTELVVLPPLTSPSRSNLDFSTATAHQKEELALPSLVSDTSASTESAIDVSSPHSFLPKVNAACSEEGESNCSDLLEAFGKLAVDDDQSVVEFPDEGSSSSESSDGCHIDLQGLRREKLNQFLTVCGKEERVPGHPKKSWEKLSNQRKNIYVTRATTAIVTALEVIAPGDAGHLWTAVQSSRYITSLFKQVHITQGSRVADHCAVYALSDPKEDHFQGTCDHAHDQSCSSCEGLDSVLSSIEASVRHKTSNLSDEERDDMMYSCQQAVQAIHTWKAHQLRVLQQDKCRIDVLQELNFNEPTTLHNQFNGSFSDGDFVDICASTRSAPELKTSTIPLHHQVNDTSTEEQTPKLFTCPVDGCVKCFQQYGSLEIHLQYGSCKLVPERENLFDKAKICYRDKLLHDRGIHPVLTSSTLPLPVGDIKPKGWALKVTKKATRFNEKQKKYLEEKFFLGQETGHKVEAVTVAQEMRYAKDEAGNRRFTLDEFLTPQQVQSFFSRMAAKIRNRQEEVLEEDTTAAEDQAAFSSTRADILANCQLTHPIVYDSFNLCALYACNGFKKLSVNMLRLICEYFDLDVCNIPRSRKAPYIELISSLVLTCTCAPSQN</sequence>
<dbReference type="PANTHER" id="PTHR33845">
    <property type="entry name" value="C2H2-TYPE DOMAIN-CONTAINING PROTEIN"/>
    <property type="match status" value="1"/>
</dbReference>
<organism evidence="1 2">
    <name type="scientific">Porites lobata</name>
    <dbReference type="NCBI Taxonomy" id="104759"/>
    <lineage>
        <taxon>Eukaryota</taxon>
        <taxon>Metazoa</taxon>
        <taxon>Cnidaria</taxon>
        <taxon>Anthozoa</taxon>
        <taxon>Hexacorallia</taxon>
        <taxon>Scleractinia</taxon>
        <taxon>Fungiina</taxon>
        <taxon>Poritidae</taxon>
        <taxon>Porites</taxon>
    </lineage>
</organism>
<comment type="caution">
    <text evidence="1">The sequence shown here is derived from an EMBL/GenBank/DDBJ whole genome shotgun (WGS) entry which is preliminary data.</text>
</comment>
<evidence type="ECO:0000313" key="1">
    <source>
        <dbReference type="EMBL" id="CAH3184402.1"/>
    </source>
</evidence>
<gene>
    <name evidence="1" type="ORF">PLOB_00030214</name>
</gene>
<protein>
    <recommendedName>
        <fullName evidence="3">C2H2-type domain-containing protein</fullName>
    </recommendedName>
</protein>
<accession>A0ABN8RY57</accession>
<name>A0ABN8RY57_9CNID</name>
<dbReference type="EMBL" id="CALNXK010000386">
    <property type="protein sequence ID" value="CAH3184402.1"/>
    <property type="molecule type" value="Genomic_DNA"/>
</dbReference>
<dbReference type="Proteomes" id="UP001159405">
    <property type="component" value="Unassembled WGS sequence"/>
</dbReference>
<proteinExistence type="predicted"/>
<evidence type="ECO:0008006" key="3">
    <source>
        <dbReference type="Google" id="ProtNLM"/>
    </source>
</evidence>
<reference evidence="1 2" key="1">
    <citation type="submission" date="2022-05" db="EMBL/GenBank/DDBJ databases">
        <authorList>
            <consortium name="Genoscope - CEA"/>
            <person name="William W."/>
        </authorList>
    </citation>
    <scope>NUCLEOTIDE SEQUENCE [LARGE SCALE GENOMIC DNA]</scope>
</reference>
<dbReference type="PANTHER" id="PTHR33845:SF1">
    <property type="entry name" value="C2H2-TYPE DOMAIN-CONTAINING PROTEIN"/>
    <property type="match status" value="1"/>
</dbReference>
<keyword evidence="2" id="KW-1185">Reference proteome</keyword>
<evidence type="ECO:0000313" key="2">
    <source>
        <dbReference type="Proteomes" id="UP001159405"/>
    </source>
</evidence>